<dbReference type="InterPro" id="IPR017871">
    <property type="entry name" value="ABC_transporter-like_CS"/>
</dbReference>
<evidence type="ECO:0000256" key="3">
    <source>
        <dbReference type="ARBA" id="ARBA00022741"/>
    </source>
</evidence>
<dbReference type="PROSITE" id="PS50893">
    <property type="entry name" value="ABC_TRANSPORTER_2"/>
    <property type="match status" value="1"/>
</dbReference>
<comment type="caution">
    <text evidence="6">The sequence shown here is derived from an EMBL/GenBank/DDBJ whole genome shotgun (WGS) entry which is preliminary data.</text>
</comment>
<reference evidence="6 7" key="1">
    <citation type="journal article" date="2016" name="Nat. Commun.">
        <title>Thousands of microbial genomes shed light on interconnected biogeochemical processes in an aquifer system.</title>
        <authorList>
            <person name="Anantharaman K."/>
            <person name="Brown C.T."/>
            <person name="Hug L.A."/>
            <person name="Sharon I."/>
            <person name="Castelle C.J."/>
            <person name="Probst A.J."/>
            <person name="Thomas B.C."/>
            <person name="Singh A."/>
            <person name="Wilkins M.J."/>
            <person name="Karaoz U."/>
            <person name="Brodie E.L."/>
            <person name="Williams K.H."/>
            <person name="Hubbard S.S."/>
            <person name="Banfield J.F."/>
        </authorList>
    </citation>
    <scope>NUCLEOTIDE SEQUENCE [LARGE SCALE GENOMIC DNA]</scope>
</reference>
<evidence type="ECO:0000313" key="6">
    <source>
        <dbReference type="EMBL" id="OGL87118.1"/>
    </source>
</evidence>
<feature type="domain" description="ABC transporter" evidence="5">
    <location>
        <begin position="10"/>
        <end position="245"/>
    </location>
</feature>
<dbReference type="InterPro" id="IPR050153">
    <property type="entry name" value="Metal_Ion_Import_ABC"/>
</dbReference>
<dbReference type="PANTHER" id="PTHR42734:SF17">
    <property type="entry name" value="METAL TRANSPORT SYSTEM ATP-BINDING PROTEIN TM_0124-RELATED"/>
    <property type="match status" value="1"/>
</dbReference>
<dbReference type="GO" id="GO:0005524">
    <property type="term" value="F:ATP binding"/>
    <property type="evidence" value="ECO:0007669"/>
    <property type="project" value="UniProtKB-KW"/>
</dbReference>
<keyword evidence="2" id="KW-0813">Transport</keyword>
<dbReference type="GO" id="GO:0016887">
    <property type="term" value="F:ATP hydrolysis activity"/>
    <property type="evidence" value="ECO:0007669"/>
    <property type="project" value="InterPro"/>
</dbReference>
<dbReference type="InterPro" id="IPR003439">
    <property type="entry name" value="ABC_transporter-like_ATP-bd"/>
</dbReference>
<dbReference type="Gene3D" id="3.40.50.300">
    <property type="entry name" value="P-loop containing nucleotide triphosphate hydrolases"/>
    <property type="match status" value="1"/>
</dbReference>
<dbReference type="FunFam" id="3.40.50.300:FF:000134">
    <property type="entry name" value="Iron-enterobactin ABC transporter ATP-binding protein"/>
    <property type="match status" value="1"/>
</dbReference>
<name>A0A1F7VAI1_9BACT</name>
<dbReference type="AlphaFoldDB" id="A0A1F7VAI1"/>
<dbReference type="InterPro" id="IPR003593">
    <property type="entry name" value="AAA+_ATPase"/>
</dbReference>
<dbReference type="InterPro" id="IPR027417">
    <property type="entry name" value="P-loop_NTPase"/>
</dbReference>
<organism evidence="6 7">
    <name type="scientific">Candidatus Uhrbacteria bacterium RIFCSPLOWO2_02_FULL_48_18</name>
    <dbReference type="NCBI Taxonomy" id="1802408"/>
    <lineage>
        <taxon>Bacteria</taxon>
        <taxon>Candidatus Uhriibacteriota</taxon>
    </lineage>
</organism>
<evidence type="ECO:0000259" key="5">
    <source>
        <dbReference type="PROSITE" id="PS50893"/>
    </source>
</evidence>
<dbReference type="EMBL" id="MGEQ01000003">
    <property type="protein sequence ID" value="OGL87118.1"/>
    <property type="molecule type" value="Genomic_DNA"/>
</dbReference>
<evidence type="ECO:0000313" key="7">
    <source>
        <dbReference type="Proteomes" id="UP000176593"/>
    </source>
</evidence>
<evidence type="ECO:0000256" key="2">
    <source>
        <dbReference type="ARBA" id="ARBA00022448"/>
    </source>
</evidence>
<sequence>MPVKKSRPIIQATNLTFVRNDEEIIHHFSFEVNAGDYVGVIGPNGGGKTTLLRLLLGLLEPTQGKIRLLDGSPTDRHVRRQVGYVAQRGGNIDAQFPATVEEVVRSGRTARLGLFGRSSKKDEFAIARAIDMMNIASLLGRPIGKLSGGERQKVLLARALAGEPKILFLDEPVDGLDPASRDEFYALLRKLNKEGLTIISVSHDVHTVAEEARSAICLKHQLVCHGSKACLIGEEELKDLFHKDRKELLRHHH</sequence>
<gene>
    <name evidence="6" type="ORF">A3I41_04225</name>
</gene>
<accession>A0A1F7VAI1</accession>
<evidence type="ECO:0000256" key="1">
    <source>
        <dbReference type="ARBA" id="ARBA00005417"/>
    </source>
</evidence>
<dbReference type="CDD" id="cd03235">
    <property type="entry name" value="ABC_Metallic_Cations"/>
    <property type="match status" value="1"/>
</dbReference>
<keyword evidence="4" id="KW-0067">ATP-binding</keyword>
<keyword evidence="3" id="KW-0547">Nucleotide-binding</keyword>
<protein>
    <recommendedName>
        <fullName evidence="5">ABC transporter domain-containing protein</fullName>
    </recommendedName>
</protein>
<dbReference type="SMART" id="SM00382">
    <property type="entry name" value="AAA"/>
    <property type="match status" value="1"/>
</dbReference>
<comment type="similarity">
    <text evidence="1">Belongs to the ABC transporter superfamily.</text>
</comment>
<evidence type="ECO:0000256" key="4">
    <source>
        <dbReference type="ARBA" id="ARBA00022840"/>
    </source>
</evidence>
<dbReference type="PROSITE" id="PS00211">
    <property type="entry name" value="ABC_TRANSPORTER_1"/>
    <property type="match status" value="1"/>
</dbReference>
<proteinExistence type="inferred from homology"/>
<dbReference type="Proteomes" id="UP000176593">
    <property type="component" value="Unassembled WGS sequence"/>
</dbReference>
<dbReference type="PANTHER" id="PTHR42734">
    <property type="entry name" value="METAL TRANSPORT SYSTEM ATP-BINDING PROTEIN TM_0124-RELATED"/>
    <property type="match status" value="1"/>
</dbReference>
<dbReference type="Pfam" id="PF00005">
    <property type="entry name" value="ABC_tran"/>
    <property type="match status" value="1"/>
</dbReference>
<dbReference type="SUPFAM" id="SSF52540">
    <property type="entry name" value="P-loop containing nucleoside triphosphate hydrolases"/>
    <property type="match status" value="1"/>
</dbReference>